<protein>
    <submittedName>
        <fullName evidence="1">Uncharacterized protein</fullName>
    </submittedName>
</protein>
<organism evidence="1 2">
    <name type="scientific">Chelydra serpentina</name>
    <name type="common">Snapping turtle</name>
    <name type="synonym">Testudo serpentina</name>
    <dbReference type="NCBI Taxonomy" id="8475"/>
    <lineage>
        <taxon>Eukaryota</taxon>
        <taxon>Metazoa</taxon>
        <taxon>Chordata</taxon>
        <taxon>Craniata</taxon>
        <taxon>Vertebrata</taxon>
        <taxon>Euteleostomi</taxon>
        <taxon>Archelosauria</taxon>
        <taxon>Testudinata</taxon>
        <taxon>Testudines</taxon>
        <taxon>Cryptodira</taxon>
        <taxon>Durocryptodira</taxon>
        <taxon>Americhelydia</taxon>
        <taxon>Chelydroidea</taxon>
        <taxon>Chelydridae</taxon>
        <taxon>Chelydra</taxon>
    </lineage>
</organism>
<evidence type="ECO:0000313" key="1">
    <source>
        <dbReference type="Ensembl" id="ENSCSRP00000012592.1"/>
    </source>
</evidence>
<reference evidence="1" key="2">
    <citation type="submission" date="2025-09" db="UniProtKB">
        <authorList>
            <consortium name="Ensembl"/>
        </authorList>
    </citation>
    <scope>IDENTIFICATION</scope>
</reference>
<dbReference type="AlphaFoldDB" id="A0A8C3SEB3"/>
<sequence length="94" mass="10158">MLLTGDIFKPFYCISTPVTVTDRSISPHKGHADPVSSTGHPIDIAHSSLELLSAPPTTASQAAGITGTRHHTRLVAEFLLLLFRDPDLVPVHKH</sequence>
<accession>A0A8C3SEB3</accession>
<keyword evidence="2" id="KW-1185">Reference proteome</keyword>
<name>A0A8C3SEB3_CHESE</name>
<dbReference type="Proteomes" id="UP000694403">
    <property type="component" value="Unplaced"/>
</dbReference>
<reference evidence="1" key="1">
    <citation type="submission" date="2025-08" db="UniProtKB">
        <authorList>
            <consortium name="Ensembl"/>
        </authorList>
    </citation>
    <scope>IDENTIFICATION</scope>
</reference>
<proteinExistence type="predicted"/>
<dbReference type="Ensembl" id="ENSCSRT00000013096.1">
    <property type="protein sequence ID" value="ENSCSRP00000012592.1"/>
    <property type="gene ID" value="ENSCSRG00000009488.1"/>
</dbReference>
<evidence type="ECO:0000313" key="2">
    <source>
        <dbReference type="Proteomes" id="UP000694403"/>
    </source>
</evidence>